<evidence type="ECO:0000313" key="2">
    <source>
        <dbReference type="EMBL" id="RYC15234.1"/>
    </source>
</evidence>
<dbReference type="OrthoDB" id="572924at356"/>
<keyword evidence="1" id="KW-0812">Transmembrane</keyword>
<name>A0A4Q2TA43_9HYPH</name>
<feature type="transmembrane region" description="Helical" evidence="1">
    <location>
        <begin position="131"/>
        <end position="155"/>
    </location>
</feature>
<proteinExistence type="predicted"/>
<dbReference type="Proteomes" id="UP000291088">
    <property type="component" value="Unassembled WGS sequence"/>
</dbReference>
<keyword evidence="1" id="KW-0472">Membrane</keyword>
<comment type="caution">
    <text evidence="2">The sequence shown here is derived from an EMBL/GenBank/DDBJ whole genome shotgun (WGS) entry which is preliminary data.</text>
</comment>
<reference evidence="2 3" key="1">
    <citation type="submission" date="2019-01" db="EMBL/GenBank/DDBJ databases">
        <authorList>
            <person name="Deng T."/>
        </authorList>
    </citation>
    <scope>NUCLEOTIDE SEQUENCE [LARGE SCALE GENOMIC DNA]</scope>
    <source>
        <strain evidence="2 3">F8825</strain>
    </source>
</reference>
<evidence type="ECO:0000313" key="3">
    <source>
        <dbReference type="Proteomes" id="UP000291088"/>
    </source>
</evidence>
<dbReference type="EMBL" id="SDVB01000196">
    <property type="protein sequence ID" value="RYC15234.1"/>
    <property type="molecule type" value="Genomic_DNA"/>
</dbReference>
<keyword evidence="3" id="KW-1185">Reference proteome</keyword>
<dbReference type="RefSeq" id="WP_129331768.1">
    <property type="nucleotide sequence ID" value="NZ_SDVB01000196.1"/>
</dbReference>
<gene>
    <name evidence="2" type="ORF">EUU22_09350</name>
</gene>
<sequence>MAKFISPFTGMGVNSELKLGIGFYLLYFGLFLFGFGSFIFQVTSPEIAKRFSSADDYVERTQSIVTASEISHKLQFILQHVELGSVVEEEAKLYKNAISAGVGSQPQQAAKLFTLRNFFETKDRSRCAFRIIVFLLFSSGLALTMAPSFIALARVGRDFARSYM</sequence>
<evidence type="ECO:0000256" key="1">
    <source>
        <dbReference type="SAM" id="Phobius"/>
    </source>
</evidence>
<protein>
    <submittedName>
        <fullName evidence="2">Uncharacterized protein</fullName>
    </submittedName>
</protein>
<accession>A0A4Q2TA43</accession>
<organism evidence="2 3">
    <name type="scientific">Ciceribacter ferrooxidans</name>
    <dbReference type="NCBI Taxonomy" id="2509717"/>
    <lineage>
        <taxon>Bacteria</taxon>
        <taxon>Pseudomonadati</taxon>
        <taxon>Pseudomonadota</taxon>
        <taxon>Alphaproteobacteria</taxon>
        <taxon>Hyphomicrobiales</taxon>
        <taxon>Rhizobiaceae</taxon>
        <taxon>Ciceribacter</taxon>
    </lineage>
</organism>
<dbReference type="AlphaFoldDB" id="A0A4Q2TA43"/>
<keyword evidence="1" id="KW-1133">Transmembrane helix</keyword>
<feature type="transmembrane region" description="Helical" evidence="1">
    <location>
        <begin position="20"/>
        <end position="40"/>
    </location>
</feature>